<dbReference type="Proteomes" id="UP000289738">
    <property type="component" value="Chromosome A03"/>
</dbReference>
<dbReference type="EMBL" id="SDMP01000003">
    <property type="protein sequence ID" value="RYR69849.1"/>
    <property type="molecule type" value="Genomic_DNA"/>
</dbReference>
<evidence type="ECO:0000313" key="2">
    <source>
        <dbReference type="Proteomes" id="UP000289738"/>
    </source>
</evidence>
<protein>
    <submittedName>
        <fullName evidence="1">Uncharacterized protein</fullName>
    </submittedName>
</protein>
<dbReference type="AlphaFoldDB" id="A0A445E333"/>
<name>A0A445E333_ARAHY</name>
<keyword evidence="2" id="KW-1185">Reference proteome</keyword>
<gene>
    <name evidence="1" type="ORF">Ahy_A03g016392</name>
</gene>
<accession>A0A445E333</accession>
<organism evidence="1 2">
    <name type="scientific">Arachis hypogaea</name>
    <name type="common">Peanut</name>
    <dbReference type="NCBI Taxonomy" id="3818"/>
    <lineage>
        <taxon>Eukaryota</taxon>
        <taxon>Viridiplantae</taxon>
        <taxon>Streptophyta</taxon>
        <taxon>Embryophyta</taxon>
        <taxon>Tracheophyta</taxon>
        <taxon>Spermatophyta</taxon>
        <taxon>Magnoliopsida</taxon>
        <taxon>eudicotyledons</taxon>
        <taxon>Gunneridae</taxon>
        <taxon>Pentapetalae</taxon>
        <taxon>rosids</taxon>
        <taxon>fabids</taxon>
        <taxon>Fabales</taxon>
        <taxon>Fabaceae</taxon>
        <taxon>Papilionoideae</taxon>
        <taxon>50 kb inversion clade</taxon>
        <taxon>dalbergioids sensu lato</taxon>
        <taxon>Dalbergieae</taxon>
        <taxon>Pterocarpus clade</taxon>
        <taxon>Arachis</taxon>
    </lineage>
</organism>
<sequence>MERKIHALPFKRLRTLRVMVDSSTSSTSQSNSKKTQPFHFRAKFENQNIQLVANLRNLHQHTIKLSRENKATILKRKWQQETKQKTLSVPHIS</sequence>
<evidence type="ECO:0000313" key="1">
    <source>
        <dbReference type="EMBL" id="RYR69849.1"/>
    </source>
</evidence>
<reference evidence="1 2" key="1">
    <citation type="submission" date="2019-01" db="EMBL/GenBank/DDBJ databases">
        <title>Sequencing of cultivated peanut Arachis hypogaea provides insights into genome evolution and oil improvement.</title>
        <authorList>
            <person name="Chen X."/>
        </authorList>
    </citation>
    <scope>NUCLEOTIDE SEQUENCE [LARGE SCALE GENOMIC DNA]</scope>
    <source>
        <strain evidence="2">cv. Fuhuasheng</strain>
        <tissue evidence="1">Leaves</tissue>
    </source>
</reference>
<proteinExistence type="predicted"/>
<comment type="caution">
    <text evidence="1">The sequence shown here is derived from an EMBL/GenBank/DDBJ whole genome shotgun (WGS) entry which is preliminary data.</text>
</comment>